<dbReference type="OMA" id="VCSDDKH"/>
<dbReference type="InterPro" id="IPR024395">
    <property type="entry name" value="CLASP_N_dom"/>
</dbReference>
<dbReference type="FunCoup" id="F2TWX2">
    <property type="interactions" value="1181"/>
</dbReference>
<feature type="compositionally biased region" description="Polar residues" evidence="6">
    <location>
        <begin position="1117"/>
        <end position="1128"/>
    </location>
</feature>
<proteinExistence type="predicted"/>
<dbReference type="STRING" id="946362.F2TWX2"/>
<feature type="compositionally biased region" description="Polar residues" evidence="6">
    <location>
        <begin position="1192"/>
        <end position="1201"/>
    </location>
</feature>
<feature type="compositionally biased region" description="Low complexity" evidence="6">
    <location>
        <begin position="126"/>
        <end position="140"/>
    </location>
</feature>
<evidence type="ECO:0000259" key="7">
    <source>
        <dbReference type="SMART" id="SM01349"/>
    </source>
</evidence>
<feature type="compositionally biased region" description="Basic and acidic residues" evidence="6">
    <location>
        <begin position="1076"/>
        <end position="1104"/>
    </location>
</feature>
<dbReference type="KEGG" id="sre:PTSG_00593"/>
<feature type="compositionally biased region" description="Basic and acidic residues" evidence="6">
    <location>
        <begin position="1139"/>
        <end position="1150"/>
    </location>
</feature>
<dbReference type="GO" id="GO:0031110">
    <property type="term" value="P:regulation of microtubule polymerization or depolymerization"/>
    <property type="evidence" value="ECO:0007669"/>
    <property type="project" value="UniProtKB-ARBA"/>
</dbReference>
<feature type="compositionally biased region" description="Polar residues" evidence="6">
    <location>
        <begin position="581"/>
        <end position="591"/>
    </location>
</feature>
<feature type="compositionally biased region" description="Low complexity" evidence="6">
    <location>
        <begin position="1202"/>
        <end position="1215"/>
    </location>
</feature>
<dbReference type="EMBL" id="GL832955">
    <property type="protein sequence ID" value="EGD72568.1"/>
    <property type="molecule type" value="Genomic_DNA"/>
</dbReference>
<feature type="compositionally biased region" description="Gly residues" evidence="6">
    <location>
        <begin position="463"/>
        <end position="472"/>
    </location>
</feature>
<evidence type="ECO:0000313" key="8">
    <source>
        <dbReference type="EMBL" id="EGD72568.1"/>
    </source>
</evidence>
<keyword evidence="9" id="KW-1185">Reference proteome</keyword>
<feature type="domain" description="TOG" evidence="7">
    <location>
        <begin position="234"/>
        <end position="467"/>
    </location>
</feature>
<dbReference type="PROSITE" id="PS50077">
    <property type="entry name" value="HEAT_REPEAT"/>
    <property type="match status" value="1"/>
</dbReference>
<feature type="compositionally biased region" description="Polar residues" evidence="6">
    <location>
        <begin position="644"/>
        <end position="658"/>
    </location>
</feature>
<protein>
    <recommendedName>
        <fullName evidence="7">TOG domain-containing protein</fullName>
    </recommendedName>
</protein>
<dbReference type="OrthoDB" id="46159at2759"/>
<feature type="compositionally biased region" description="Low complexity" evidence="6">
    <location>
        <begin position="182"/>
        <end position="193"/>
    </location>
</feature>
<accession>F2TWX2</accession>
<dbReference type="GO" id="GO:0005876">
    <property type="term" value="C:spindle microtubule"/>
    <property type="evidence" value="ECO:0007669"/>
    <property type="project" value="TreeGrafter"/>
</dbReference>
<dbReference type="PANTHER" id="PTHR21567">
    <property type="entry name" value="CLASP"/>
    <property type="match status" value="1"/>
</dbReference>
<dbReference type="SUPFAM" id="SSF48371">
    <property type="entry name" value="ARM repeat"/>
    <property type="match status" value="2"/>
</dbReference>
<dbReference type="GO" id="GO:0005815">
    <property type="term" value="C:microtubule organizing center"/>
    <property type="evidence" value="ECO:0007669"/>
    <property type="project" value="TreeGrafter"/>
</dbReference>
<feature type="compositionally biased region" description="Low complexity" evidence="6">
    <location>
        <begin position="473"/>
        <end position="485"/>
    </location>
</feature>
<dbReference type="InterPro" id="IPR034085">
    <property type="entry name" value="TOG"/>
</dbReference>
<feature type="domain" description="TOG" evidence="7">
    <location>
        <begin position="652"/>
        <end position="894"/>
    </location>
</feature>
<feature type="region of interest" description="Disordered" evidence="6">
    <location>
        <begin position="907"/>
        <end position="936"/>
    </location>
</feature>
<organism evidence="9">
    <name type="scientific">Salpingoeca rosetta (strain ATCC 50818 / BSB-021)</name>
    <dbReference type="NCBI Taxonomy" id="946362"/>
    <lineage>
        <taxon>Eukaryota</taxon>
        <taxon>Choanoflagellata</taxon>
        <taxon>Craspedida</taxon>
        <taxon>Salpingoecidae</taxon>
        <taxon>Salpingoeca</taxon>
    </lineage>
</organism>
<feature type="region of interest" description="Disordered" evidence="6">
    <location>
        <begin position="116"/>
        <end position="236"/>
    </location>
</feature>
<feature type="compositionally biased region" description="Basic and acidic residues" evidence="6">
    <location>
        <begin position="547"/>
        <end position="559"/>
    </location>
</feature>
<feature type="region of interest" description="Disordered" evidence="6">
    <location>
        <begin position="951"/>
        <end position="1003"/>
    </location>
</feature>
<keyword evidence="2" id="KW-0963">Cytoplasm</keyword>
<evidence type="ECO:0000256" key="4">
    <source>
        <dbReference type="ARBA" id="ARBA00023212"/>
    </source>
</evidence>
<dbReference type="Gene3D" id="1.25.10.10">
    <property type="entry name" value="Leucine-rich Repeat Variant"/>
    <property type="match status" value="4"/>
</dbReference>
<gene>
    <name evidence="8" type="ORF">PTSG_00593</name>
</gene>
<feature type="compositionally biased region" description="Low complexity" evidence="6">
    <location>
        <begin position="620"/>
        <end position="638"/>
    </location>
</feature>
<dbReference type="GO" id="GO:0072686">
    <property type="term" value="C:mitotic spindle"/>
    <property type="evidence" value="ECO:0007669"/>
    <property type="project" value="TreeGrafter"/>
</dbReference>
<evidence type="ECO:0000256" key="2">
    <source>
        <dbReference type="ARBA" id="ARBA00022490"/>
    </source>
</evidence>
<dbReference type="InParanoid" id="F2TWX2"/>
<reference evidence="8" key="1">
    <citation type="submission" date="2009-08" db="EMBL/GenBank/DDBJ databases">
        <title>Annotation of Salpingoeca rosetta.</title>
        <authorList>
            <consortium name="The Broad Institute Genome Sequencing Platform"/>
            <person name="Russ C."/>
            <person name="Cuomo C."/>
            <person name="Burger G."/>
            <person name="Gray M.W."/>
            <person name="Holland P.W.H."/>
            <person name="King N."/>
            <person name="Lang F.B.F."/>
            <person name="Roger A.J."/>
            <person name="Ruiz-Trillo I."/>
            <person name="Young S.K."/>
            <person name="Zeng Q."/>
            <person name="Gargeya S."/>
            <person name="Alvarado L."/>
            <person name="Berlin A."/>
            <person name="Chapman S.B."/>
            <person name="Chen Z."/>
            <person name="Freedman E."/>
            <person name="Gellesch M."/>
            <person name="Goldberg J."/>
            <person name="Griggs A."/>
            <person name="Gujja S."/>
            <person name="Heilman E."/>
            <person name="Heiman D."/>
            <person name="Howarth C."/>
            <person name="Mehta T."/>
            <person name="Neiman D."/>
            <person name="Pearson M."/>
            <person name="Roberts A."/>
            <person name="Saif S."/>
            <person name="Shea T."/>
            <person name="Shenoy N."/>
            <person name="Sisk P."/>
            <person name="Stolte C."/>
            <person name="Sykes S."/>
            <person name="White J."/>
            <person name="Yandava C."/>
            <person name="Haas B."/>
            <person name="Nusbaum C."/>
            <person name="Birren B."/>
        </authorList>
    </citation>
    <scope>NUCLEOTIDE SEQUENCE [LARGE SCALE GENOMIC DNA]</scope>
    <source>
        <strain evidence="8">ATCC 50818</strain>
    </source>
</reference>
<feature type="region of interest" description="Disordered" evidence="6">
    <location>
        <begin position="1185"/>
        <end position="1215"/>
    </location>
</feature>
<keyword evidence="4" id="KW-0206">Cytoskeleton</keyword>
<feature type="region of interest" description="Disordered" evidence="6">
    <location>
        <begin position="1019"/>
        <end position="1048"/>
    </location>
</feature>
<dbReference type="Proteomes" id="UP000007799">
    <property type="component" value="Unassembled WGS sequence"/>
</dbReference>
<feature type="compositionally biased region" description="Acidic residues" evidence="6">
    <location>
        <begin position="988"/>
        <end position="999"/>
    </location>
</feature>
<sequence length="1452" mass="159078">MVDMMNESSTPHTIVAPLLKDLEHRNWRVRASLLSLFLATLERHGVADVHVSRLVDKAMTLLSDRNEVVRDNAFDFLVEAYRHVGAPVRKALQRSKAVPQQKLARLLDTFEELRHSGTMLGDDDGSSPPSTASATTAPERPSSHSRKASATETHAHGSGSSGVASRSARGSTGSSGGGGGARSRSASTSRGSTIPKAKSRVVSWHDRNRNKDGSVSESDFEEALRDTEPISVSSDRQLEEDMAQIRAILAKDSIDWEKRRDMVVRLRGLVAGGAASRPVFLDTLKAMNDAMVTSISDLRSGIVKEACLTIAYIAQSVGNALGPFFDIYIPPLLKQAMVNIKVIQTSAQQCIRYIIRNVHYPRTFQRLAEYKVSRSVAQRRLVAEAHLLVLQSWPTAALAKHAKSIAAYLKPSLSEADSVVRSTCRQAYWVLHSNFPDVATRVFNTLDPKTQKAISSDKAKLGRTGGGGGGGSHTSSSSSIGSTGSRRTRPSAAGSHTRRKQQDAIAALRSKSQDDMKKSGSLTKPLKLDPSVVSAPTSPESRRRHIRNEEPSRGRNDVTRRRRSTLAQSASTRPVARSKSVAGTTPRSQRSGAPPSVSKPPRHRLSAIAPSPSRLPRATGPLSSSGRLSVGSPSPSVRRPGRHSTASASRTSLRGQSENLSTFGQSFAQVVEDSKSTDWAVRLQAVQDLKDLLRSRTTPSARELNRVCSFFARQLSETHNKVFIAVVDAIAELVVIYQRDLPPGWLRDVVPSLLLKFGGGVQQKIQEKVLHLLDLIRNTFPPQLQISHLFKFLIDQTQPQNSKAKLATVEYLGGVLTFAKPRDLEAVHEMSPSEYRSAMRTIIQMTNEPKSADLRRASTSVLVMVFEVHPPLFARILAALPLAEADAARQILTVHVRDWELLTEQPVRYDDSDDHDDDQDTEGRSVVEEESRSDVMMHSGSLASLAGLHARSASDDQLAGVRQRQQQLRRRNGPEEDQGQEHEVQAATEEEGEEEDDEEHFSVSMSAMQLREAQRAALARAGGAGAGDDYGDATAGSDGADETGEAGDEADSLVIAGDDAKSATTAGDVRQHLRPHGGDDGERDETATALGDARRDLKENRDARVGLNGRSLDAKSYNPSTYENTSAVNGRIGSAAHGRQHDSSDGDRAATRATADSGDIGDGDEEGRRLTYEELVEARRREYRRNRERLHQQQGSRQSLYSQGSRVSVESSDSVSGEALQHVERAIDTLKSSHEDESITKTLHWLIRVSREGRQSLWKYHFTDLLNVLLELLNDDETSVREQALRVLREMLKNQGSYFASVIPAVLPKVLECHVANNRSIMHVADEALTHLSNIAPTRTSLQLLEPFLSHVDDLSQPILLAAIRYLTKVISRGDQETVETLAPSFMPGLLKSFRHTAPEVRKAVVTALVQFCLLLTEERAKPYLQSLSSGQQKLVEVYIQRAKAAVHSSEV</sequence>
<dbReference type="Pfam" id="PF02985">
    <property type="entry name" value="HEAT"/>
    <property type="match status" value="1"/>
</dbReference>
<dbReference type="InterPro" id="IPR021133">
    <property type="entry name" value="HEAT_type_2"/>
</dbReference>
<dbReference type="GO" id="GO:0005881">
    <property type="term" value="C:cytoplasmic microtubule"/>
    <property type="evidence" value="ECO:0007669"/>
    <property type="project" value="TreeGrafter"/>
</dbReference>
<dbReference type="PANTHER" id="PTHR21567:SF9">
    <property type="entry name" value="CLIP-ASSOCIATING PROTEIN"/>
    <property type="match status" value="1"/>
</dbReference>
<dbReference type="GeneID" id="16067815"/>
<name>F2TWX2_SALR5</name>
<feature type="compositionally biased region" description="Low complexity" evidence="6">
    <location>
        <begin position="157"/>
        <end position="172"/>
    </location>
</feature>
<feature type="compositionally biased region" description="Basic and acidic residues" evidence="6">
    <location>
        <begin position="921"/>
        <end position="935"/>
    </location>
</feature>
<keyword evidence="3" id="KW-0677">Repeat</keyword>
<feature type="region of interest" description="Disordered" evidence="6">
    <location>
        <begin position="452"/>
        <end position="658"/>
    </location>
</feature>
<feature type="domain" description="TOG" evidence="7">
    <location>
        <begin position="1182"/>
        <end position="1449"/>
    </location>
</feature>
<dbReference type="GO" id="GO:1902903">
    <property type="term" value="P:regulation of supramolecular fiber organization"/>
    <property type="evidence" value="ECO:0007669"/>
    <property type="project" value="UniProtKB-ARBA"/>
</dbReference>
<comment type="subcellular location">
    <subcellularLocation>
        <location evidence="1">Cytoplasm</location>
        <location evidence="1">Cytoskeleton</location>
    </subcellularLocation>
</comment>
<dbReference type="Pfam" id="PF12348">
    <property type="entry name" value="CLASP_N"/>
    <property type="match status" value="1"/>
</dbReference>
<feature type="compositionally biased region" description="Acidic residues" evidence="6">
    <location>
        <begin position="911"/>
        <end position="920"/>
    </location>
</feature>
<feature type="compositionally biased region" description="Basic and acidic residues" evidence="6">
    <location>
        <begin position="203"/>
        <end position="214"/>
    </location>
</feature>
<feature type="compositionally biased region" description="Acidic residues" evidence="6">
    <location>
        <begin position="1039"/>
        <end position="1048"/>
    </location>
</feature>
<dbReference type="RefSeq" id="XP_004999137.1">
    <property type="nucleotide sequence ID" value="XM_004999080.1"/>
</dbReference>
<feature type="repeat" description="HEAT" evidence="5">
    <location>
        <begin position="1265"/>
        <end position="1301"/>
    </location>
</feature>
<evidence type="ECO:0000256" key="6">
    <source>
        <dbReference type="SAM" id="MobiDB-lite"/>
    </source>
</evidence>
<evidence type="ECO:0000313" key="9">
    <source>
        <dbReference type="Proteomes" id="UP000007799"/>
    </source>
</evidence>
<evidence type="ECO:0000256" key="3">
    <source>
        <dbReference type="ARBA" id="ARBA00022737"/>
    </source>
</evidence>
<evidence type="ECO:0000256" key="1">
    <source>
        <dbReference type="ARBA" id="ARBA00004245"/>
    </source>
</evidence>
<dbReference type="InterPro" id="IPR011989">
    <property type="entry name" value="ARM-like"/>
</dbReference>
<dbReference type="InterPro" id="IPR000357">
    <property type="entry name" value="HEAT"/>
</dbReference>
<dbReference type="SMART" id="SM01349">
    <property type="entry name" value="TOG"/>
    <property type="match status" value="3"/>
</dbReference>
<evidence type="ECO:0000256" key="5">
    <source>
        <dbReference type="PROSITE-ProRule" id="PRU00103"/>
    </source>
</evidence>
<dbReference type="eggNOG" id="KOG2956">
    <property type="taxonomic scope" value="Eukaryota"/>
</dbReference>
<dbReference type="GO" id="GO:0090307">
    <property type="term" value="P:mitotic spindle assembly"/>
    <property type="evidence" value="ECO:0007669"/>
    <property type="project" value="TreeGrafter"/>
</dbReference>
<feature type="region of interest" description="Disordered" evidence="6">
    <location>
        <begin position="1060"/>
        <end position="1168"/>
    </location>
</feature>
<dbReference type="GO" id="GO:0008017">
    <property type="term" value="F:microtubule binding"/>
    <property type="evidence" value="ECO:0007669"/>
    <property type="project" value="TreeGrafter"/>
</dbReference>
<dbReference type="InterPro" id="IPR016024">
    <property type="entry name" value="ARM-type_fold"/>
</dbReference>